<organism evidence="1 2">
    <name type="scientific">Microbotryum saponariae</name>
    <dbReference type="NCBI Taxonomy" id="289078"/>
    <lineage>
        <taxon>Eukaryota</taxon>
        <taxon>Fungi</taxon>
        <taxon>Dikarya</taxon>
        <taxon>Basidiomycota</taxon>
        <taxon>Pucciniomycotina</taxon>
        <taxon>Microbotryomycetes</taxon>
        <taxon>Microbotryales</taxon>
        <taxon>Microbotryaceae</taxon>
        <taxon>Microbotryum</taxon>
    </lineage>
</organism>
<reference evidence="2" key="1">
    <citation type="submission" date="2016-10" db="EMBL/GenBank/DDBJ databases">
        <authorList>
            <person name="Jeantristanb JTB J.-T."/>
            <person name="Ricardo R."/>
        </authorList>
    </citation>
    <scope>NUCLEOTIDE SEQUENCE [LARGE SCALE GENOMIC DNA]</scope>
</reference>
<dbReference type="Proteomes" id="UP000249723">
    <property type="component" value="Unassembled WGS sequence"/>
</dbReference>
<dbReference type="EMBL" id="FMWP01000096">
    <property type="protein sequence ID" value="SCZ98678.1"/>
    <property type="molecule type" value="Genomic_DNA"/>
</dbReference>
<proteinExistence type="predicted"/>
<evidence type="ECO:0000313" key="2">
    <source>
        <dbReference type="Proteomes" id="UP000249723"/>
    </source>
</evidence>
<name>A0A2X0LCM5_9BASI</name>
<gene>
    <name evidence="1" type="ORF">BZ3500_MVSOF-1268-A1-R1_CHR3-1G05543</name>
</gene>
<sequence length="110" mass="11993">MTRNSQSLSDFASARQIPVEVVNTIASCVSDGIDLKFVRSGPIFVTVHWSAVCGVLVPTPAVGHRTPQGRAPGIRLFSGSAVLYLVRDLYYLPLGHLERSTRQKVEGTLR</sequence>
<evidence type="ECO:0000313" key="1">
    <source>
        <dbReference type="EMBL" id="SCZ98678.1"/>
    </source>
</evidence>
<accession>A0A2X0LCM5</accession>
<keyword evidence="2" id="KW-1185">Reference proteome</keyword>
<protein>
    <submittedName>
        <fullName evidence="1">BZ3500_MvSof-1268-A1-R1_Chr3-1g05543 protein</fullName>
    </submittedName>
</protein>
<dbReference type="AlphaFoldDB" id="A0A2X0LCM5"/>